<feature type="transmembrane region" description="Helical" evidence="8">
    <location>
        <begin position="337"/>
        <end position="359"/>
    </location>
</feature>
<evidence type="ECO:0000256" key="8">
    <source>
        <dbReference type="SAM" id="Phobius"/>
    </source>
</evidence>
<feature type="transmembrane region" description="Helical" evidence="8">
    <location>
        <begin position="29"/>
        <end position="48"/>
    </location>
</feature>
<dbReference type="Proteomes" id="UP000441586">
    <property type="component" value="Unassembled WGS sequence"/>
</dbReference>
<evidence type="ECO:0000313" key="11">
    <source>
        <dbReference type="Proteomes" id="UP000441586"/>
    </source>
</evidence>
<dbReference type="PANTHER" id="PTHR32507">
    <property type="entry name" value="NA(+)/H(+) ANTIPORTER 1"/>
    <property type="match status" value="1"/>
</dbReference>
<feature type="transmembrane region" description="Helical" evidence="8">
    <location>
        <begin position="91"/>
        <end position="110"/>
    </location>
</feature>
<feature type="transmembrane region" description="Helical" evidence="8">
    <location>
        <begin position="305"/>
        <end position="325"/>
    </location>
</feature>
<feature type="transmembrane region" description="Helical" evidence="8">
    <location>
        <begin position="365"/>
        <end position="385"/>
    </location>
</feature>
<feature type="transmembrane region" description="Helical" evidence="8">
    <location>
        <begin position="194"/>
        <end position="212"/>
    </location>
</feature>
<protein>
    <submittedName>
        <fullName evidence="10">Sodium:proton antiporter</fullName>
    </submittedName>
</protein>
<dbReference type="InterPro" id="IPR006153">
    <property type="entry name" value="Cation/H_exchanger_TM"/>
</dbReference>
<evidence type="ECO:0000259" key="9">
    <source>
        <dbReference type="Pfam" id="PF00999"/>
    </source>
</evidence>
<gene>
    <name evidence="10" type="ORF">GP644_07700</name>
</gene>
<organism evidence="10 11">
    <name type="scientific">Parasedimentitalea maritima</name>
    <dbReference type="NCBI Taxonomy" id="2578117"/>
    <lineage>
        <taxon>Bacteria</taxon>
        <taxon>Pseudomonadati</taxon>
        <taxon>Pseudomonadota</taxon>
        <taxon>Alphaproteobacteria</taxon>
        <taxon>Rhodobacterales</taxon>
        <taxon>Paracoccaceae</taxon>
        <taxon>Parasedimentitalea</taxon>
    </lineage>
</organism>
<evidence type="ECO:0000256" key="6">
    <source>
        <dbReference type="ARBA" id="ARBA00023065"/>
    </source>
</evidence>
<dbReference type="EMBL" id="WSFO01000003">
    <property type="protein sequence ID" value="KAE9631092.1"/>
    <property type="molecule type" value="Genomic_DNA"/>
</dbReference>
<keyword evidence="5 8" id="KW-1133">Transmembrane helix</keyword>
<feature type="transmembrane region" description="Helical" evidence="8">
    <location>
        <begin position="155"/>
        <end position="174"/>
    </location>
</feature>
<keyword evidence="2" id="KW-0813">Transport</keyword>
<sequence>MHLELSILALFAFLYSLIAGRVERGAASGPMFFVFAGILMGPLVLGWFDGNAISSQLRTFADMTLVLILFSDAANVEISVLKSKIAIPARMLLIGLPGVIILGFGLALVLFDMLNIYEAAILGTILAATDAALGKAVVTDEKIPAWIRTGLNAESGLNDGLCVPFLFIFIAMSLEAMTPTGDAIRPLTVVLEEIGIGLIVGLGLTYAGSLLLRQCLARGWVTEVWKQVTVPALALACFSLAQLWHGSGYIAAFTGGLLFGHLLDDTKHKFVLAAEGVGEALAMLTWLLFGSSVVAGVIGLVSWQVILYALLSLTIVRVVPIFLSLAGTEATVKDRLFLGWFGPRGLASIVFAVIVLDSGLPGGELIALVVVITVFLSLIAHGFTAKPMTNWLVKQKPDSRG</sequence>
<keyword evidence="6" id="KW-0406">Ion transport</keyword>
<dbReference type="PANTHER" id="PTHR32507:SF8">
    <property type="entry name" value="CNH1P"/>
    <property type="match status" value="1"/>
</dbReference>
<evidence type="ECO:0000313" key="10">
    <source>
        <dbReference type="EMBL" id="KAE9631092.1"/>
    </source>
</evidence>
<dbReference type="Pfam" id="PF00999">
    <property type="entry name" value="Na_H_Exchanger"/>
    <property type="match status" value="1"/>
</dbReference>
<feature type="domain" description="Cation/H+ exchanger transmembrane" evidence="9">
    <location>
        <begin position="12"/>
        <end position="391"/>
    </location>
</feature>
<dbReference type="GO" id="GO:0005886">
    <property type="term" value="C:plasma membrane"/>
    <property type="evidence" value="ECO:0007669"/>
    <property type="project" value="UniProtKB-SubCell"/>
</dbReference>
<evidence type="ECO:0000256" key="2">
    <source>
        <dbReference type="ARBA" id="ARBA00022448"/>
    </source>
</evidence>
<reference evidence="10 11" key="1">
    <citation type="submission" date="2019-12" db="EMBL/GenBank/DDBJ databases">
        <authorList>
            <person name="Zhang Y.-J."/>
        </authorList>
    </citation>
    <scope>NUCLEOTIDE SEQUENCE [LARGE SCALE GENOMIC DNA]</scope>
    <source>
        <strain evidence="10 11">H18S-6</strain>
    </source>
</reference>
<evidence type="ECO:0000256" key="4">
    <source>
        <dbReference type="ARBA" id="ARBA00022692"/>
    </source>
</evidence>
<keyword evidence="3" id="KW-0050">Antiport</keyword>
<keyword evidence="4 8" id="KW-0812">Transmembrane</keyword>
<name>A0A6A4RIW7_9RHOB</name>
<comment type="subcellular location">
    <subcellularLocation>
        <location evidence="1">Cell membrane</location>
        <topology evidence="1">Multi-pass membrane protein</topology>
    </subcellularLocation>
</comment>
<evidence type="ECO:0000256" key="7">
    <source>
        <dbReference type="ARBA" id="ARBA00023136"/>
    </source>
</evidence>
<evidence type="ECO:0000256" key="5">
    <source>
        <dbReference type="ARBA" id="ARBA00022989"/>
    </source>
</evidence>
<evidence type="ECO:0000256" key="1">
    <source>
        <dbReference type="ARBA" id="ARBA00004651"/>
    </source>
</evidence>
<dbReference type="AlphaFoldDB" id="A0A6A4RIW7"/>
<accession>A0A6A4RIW7</accession>
<comment type="caution">
    <text evidence="10">The sequence shown here is derived from an EMBL/GenBank/DDBJ whole genome shotgun (WGS) entry which is preliminary data.</text>
</comment>
<evidence type="ECO:0000256" key="3">
    <source>
        <dbReference type="ARBA" id="ARBA00022449"/>
    </source>
</evidence>
<proteinExistence type="predicted"/>
<dbReference type="RefSeq" id="WP_158978431.1">
    <property type="nucleotide sequence ID" value="NZ_WSFO01000003.1"/>
</dbReference>
<feature type="transmembrane region" description="Helical" evidence="8">
    <location>
        <begin position="276"/>
        <end position="299"/>
    </location>
</feature>
<dbReference type="GO" id="GO:1902600">
    <property type="term" value="P:proton transmembrane transport"/>
    <property type="evidence" value="ECO:0007669"/>
    <property type="project" value="InterPro"/>
</dbReference>
<keyword evidence="7 8" id="KW-0472">Membrane</keyword>
<feature type="transmembrane region" description="Helical" evidence="8">
    <location>
        <begin position="247"/>
        <end position="264"/>
    </location>
</feature>
<dbReference type="GO" id="GO:0015297">
    <property type="term" value="F:antiporter activity"/>
    <property type="evidence" value="ECO:0007669"/>
    <property type="project" value="UniProtKB-KW"/>
</dbReference>